<keyword evidence="12" id="KW-0328">Glycosyltransferase</keyword>
<dbReference type="NCBIfam" id="TIGR00443">
    <property type="entry name" value="hisZ_biosyn_reg"/>
    <property type="match status" value="1"/>
</dbReference>
<feature type="binding site" evidence="10">
    <location>
        <begin position="80"/>
        <end position="82"/>
    </location>
    <ligand>
        <name>L-histidine</name>
        <dbReference type="ChEBI" id="CHEBI:57595"/>
    </ligand>
</feature>
<dbReference type="CDD" id="cd00773">
    <property type="entry name" value="HisRS-like_core"/>
    <property type="match status" value="1"/>
</dbReference>
<keyword evidence="7 9" id="KW-0368">Histidine biosynthesis</keyword>
<dbReference type="GO" id="GO:0000105">
    <property type="term" value="P:L-histidine biosynthetic process"/>
    <property type="evidence" value="ECO:0007669"/>
    <property type="project" value="UniProtKB-UniRule"/>
</dbReference>
<dbReference type="PANTHER" id="PTHR43707:SF6">
    <property type="entry name" value="ATP PHOSPHORIBOSYLTRANSFERASE REGULATORY SUBUNIT"/>
    <property type="match status" value="1"/>
</dbReference>
<dbReference type="InterPro" id="IPR004516">
    <property type="entry name" value="HisRS/HisZ"/>
</dbReference>
<dbReference type="InterPro" id="IPR041715">
    <property type="entry name" value="HisRS-like_core"/>
</dbReference>
<evidence type="ECO:0000259" key="11">
    <source>
        <dbReference type="Pfam" id="PF13393"/>
    </source>
</evidence>
<proteinExistence type="inferred from homology"/>
<feature type="binding site" evidence="10">
    <location>
        <position position="110"/>
    </location>
    <ligand>
        <name>L-histidine</name>
        <dbReference type="ChEBI" id="CHEBI:57595"/>
    </ligand>
</feature>
<evidence type="ECO:0000256" key="6">
    <source>
        <dbReference type="ARBA" id="ARBA00022605"/>
    </source>
</evidence>
<dbReference type="Gene3D" id="3.30.930.10">
    <property type="entry name" value="Bira Bifunctional Protein, Domain 2"/>
    <property type="match status" value="1"/>
</dbReference>
<comment type="subunit">
    <text evidence="9">Heteromultimer composed of HisG and HisZ subunits.</text>
</comment>
<feature type="domain" description="Class II Histidinyl-tRNA synthetase (HisRS)-like catalytic core" evidence="11">
    <location>
        <begin position="10"/>
        <end position="319"/>
    </location>
</feature>
<reference evidence="12 13" key="1">
    <citation type="submission" date="2018-03" db="EMBL/GenBank/DDBJ databases">
        <title>Genome sequence of Clostridium vincentii DSM 10228.</title>
        <authorList>
            <person name="Poehlein A."/>
            <person name="Daniel R."/>
        </authorList>
    </citation>
    <scope>NUCLEOTIDE SEQUENCE [LARGE SCALE GENOMIC DNA]</scope>
    <source>
        <strain evidence="12 13">DSM 10228</strain>
    </source>
</reference>
<dbReference type="UniPathway" id="UPA00031">
    <property type="reaction ID" value="UER00006"/>
</dbReference>
<dbReference type="Proteomes" id="UP000239471">
    <property type="component" value="Unassembled WGS sequence"/>
</dbReference>
<comment type="pathway">
    <text evidence="2 9">Amino-acid biosynthesis; L-histidine biosynthesis; L-histidine from 5-phospho-alpha-D-ribose 1-diphosphate: step 1/9.</text>
</comment>
<dbReference type="GO" id="GO:0004821">
    <property type="term" value="F:histidine-tRNA ligase activity"/>
    <property type="evidence" value="ECO:0007669"/>
    <property type="project" value="TreeGrafter"/>
</dbReference>
<protein>
    <recommendedName>
        <fullName evidence="4 9">ATP phosphoribosyltransferase regulatory subunit</fullName>
    </recommendedName>
</protein>
<comment type="function">
    <text evidence="8 9">Required for the first step of histidine biosynthesis. May allow the feedback regulation of ATP phosphoribosyltransferase activity by histidine.</text>
</comment>
<evidence type="ECO:0000256" key="1">
    <source>
        <dbReference type="ARBA" id="ARBA00004496"/>
    </source>
</evidence>
<dbReference type="RefSeq" id="WP_106059810.1">
    <property type="nucleotide sequence ID" value="NZ_PVXQ01000017.1"/>
</dbReference>
<sequence>MSKKYITPEGTRDLVLGECKIKRNLQNKIENVLDKWGYNEVVTPTIEFYETFNSGFQNLREEDVYKFFDNKGRILVLRPDMTIPIARVVATKFKDVADPIRFRYSADVFRVNQSLGGKKNEYTDCGVELIGVKDSSSDLEILVTALDVLKILEESEIKLEIGNINFFNSAVKNLNLQEEERLKLAQLIDKKSLKELEDFLAQLKVTEDYKEFFTKLPWLFGGREVLEKAKEYSFNDELKESIEYLEKLASTLDELGYGDCISFDLGMVQRLNYYTGITFRGYVEGVGAIALSGGRYDNLIALFGEDRPAVGFSINLDSLLDIMKDKNMNIKESYKLYYGNESMVEAFKQGEMLRQEGYVVEMIFDETLIGGVKKEKVGKKI</sequence>
<comment type="caution">
    <text evidence="12">The sequence shown here is derived from an EMBL/GenBank/DDBJ whole genome shotgun (WGS) entry which is preliminary data.</text>
</comment>
<comment type="subcellular location">
    <subcellularLocation>
        <location evidence="1 9">Cytoplasm</location>
    </subcellularLocation>
</comment>
<accession>A0A2T0BEM4</accession>
<feature type="binding site" evidence="10">
    <location>
        <begin position="273"/>
        <end position="274"/>
    </location>
    <ligand>
        <name>L-histidine</name>
        <dbReference type="ChEBI" id="CHEBI:57595"/>
    </ligand>
</feature>
<gene>
    <name evidence="9 12" type="primary">hisZ</name>
    <name evidence="12" type="ORF">CLVI_18350</name>
</gene>
<evidence type="ECO:0000256" key="2">
    <source>
        <dbReference type="ARBA" id="ARBA00004667"/>
    </source>
</evidence>
<dbReference type="GO" id="GO:0140096">
    <property type="term" value="F:catalytic activity, acting on a protein"/>
    <property type="evidence" value="ECO:0007669"/>
    <property type="project" value="UniProtKB-ARBA"/>
</dbReference>
<dbReference type="HAMAP" id="MF_00125">
    <property type="entry name" value="HisZ"/>
    <property type="match status" value="1"/>
</dbReference>
<dbReference type="InterPro" id="IPR004517">
    <property type="entry name" value="HisZ"/>
</dbReference>
<evidence type="ECO:0000256" key="5">
    <source>
        <dbReference type="ARBA" id="ARBA00022490"/>
    </source>
</evidence>
<keyword evidence="5 9" id="KW-0963">Cytoplasm</keyword>
<keyword evidence="12" id="KW-0808">Transferase</keyword>
<evidence type="ECO:0000256" key="4">
    <source>
        <dbReference type="ARBA" id="ARBA00020397"/>
    </source>
</evidence>
<dbReference type="PIRSF" id="PIRSF001549">
    <property type="entry name" value="His-tRNA_synth"/>
    <property type="match status" value="1"/>
</dbReference>
<organism evidence="12 13">
    <name type="scientific">Clostridium vincentii</name>
    <dbReference type="NCBI Taxonomy" id="52704"/>
    <lineage>
        <taxon>Bacteria</taxon>
        <taxon>Bacillati</taxon>
        <taxon>Bacillota</taxon>
        <taxon>Clostridia</taxon>
        <taxon>Eubacteriales</taxon>
        <taxon>Clostridiaceae</taxon>
        <taxon>Clostridium</taxon>
    </lineage>
</organism>
<evidence type="ECO:0000256" key="3">
    <source>
        <dbReference type="ARBA" id="ARBA00005539"/>
    </source>
</evidence>
<dbReference type="InterPro" id="IPR045864">
    <property type="entry name" value="aa-tRNA-synth_II/BPL/LPL"/>
</dbReference>
<dbReference type="Pfam" id="PF13393">
    <property type="entry name" value="tRNA-synt_His"/>
    <property type="match status" value="1"/>
</dbReference>
<comment type="miscellaneous">
    <text evidence="9">This function is generally fulfilled by the C-terminal part of HisG, which is missing in some bacteria such as this one.</text>
</comment>
<dbReference type="SUPFAM" id="SSF55681">
    <property type="entry name" value="Class II aaRS and biotin synthetases"/>
    <property type="match status" value="1"/>
</dbReference>
<dbReference type="PANTHER" id="PTHR43707">
    <property type="entry name" value="HISTIDYL-TRNA SYNTHETASE"/>
    <property type="match status" value="1"/>
</dbReference>
<dbReference type="EMBL" id="PVXQ01000017">
    <property type="protein sequence ID" value="PRR82329.1"/>
    <property type="molecule type" value="Genomic_DNA"/>
</dbReference>
<evidence type="ECO:0000256" key="10">
    <source>
        <dbReference type="PIRSR" id="PIRSR001549-1"/>
    </source>
</evidence>
<dbReference type="AlphaFoldDB" id="A0A2T0BEM4"/>
<dbReference type="OrthoDB" id="9800814at2"/>
<name>A0A2T0BEM4_9CLOT</name>
<evidence type="ECO:0000256" key="8">
    <source>
        <dbReference type="ARBA" id="ARBA00025246"/>
    </source>
</evidence>
<dbReference type="GO" id="GO:0016757">
    <property type="term" value="F:glycosyltransferase activity"/>
    <property type="evidence" value="ECO:0007669"/>
    <property type="project" value="UniProtKB-KW"/>
</dbReference>
<evidence type="ECO:0000313" key="12">
    <source>
        <dbReference type="EMBL" id="PRR82329.1"/>
    </source>
</evidence>
<evidence type="ECO:0000313" key="13">
    <source>
        <dbReference type="Proteomes" id="UP000239471"/>
    </source>
</evidence>
<comment type="similarity">
    <text evidence="3 9">Belongs to the class-II aminoacyl-tRNA synthetase family. HisZ subfamily.</text>
</comment>
<evidence type="ECO:0000256" key="9">
    <source>
        <dbReference type="HAMAP-Rule" id="MF_00125"/>
    </source>
</evidence>
<keyword evidence="13" id="KW-1185">Reference proteome</keyword>
<evidence type="ECO:0000256" key="7">
    <source>
        <dbReference type="ARBA" id="ARBA00023102"/>
    </source>
</evidence>
<feature type="binding site" evidence="10">
    <location>
        <position position="128"/>
    </location>
    <ligand>
        <name>L-histidine</name>
        <dbReference type="ChEBI" id="CHEBI:57595"/>
    </ligand>
</feature>
<keyword evidence="6 9" id="KW-0028">Amino-acid biosynthesis</keyword>
<dbReference type="GO" id="GO:0006427">
    <property type="term" value="P:histidyl-tRNA aminoacylation"/>
    <property type="evidence" value="ECO:0007669"/>
    <property type="project" value="TreeGrafter"/>
</dbReference>
<dbReference type="GO" id="GO:0005737">
    <property type="term" value="C:cytoplasm"/>
    <property type="evidence" value="ECO:0007669"/>
    <property type="project" value="UniProtKB-SubCell"/>
</dbReference>